<sequence>MLDVEDQKTASDSQASALGHRRPPAHQSVSLLHSPRPSLHQRRIRQNPAVGFASDISVRLSQPTCAEKNSSGESSNAEKWFEKSNNNVKPGAAELDDNDPPFFLRNSSSSEASPNMVNDAQSQPHNASLSLPFRAPCFPPNSQDDTSDEFRSVIDDLTIENKKLRKKLRRYEKLHDTHLQADKLFEIRIHRLPPDKRRELEETLQKFAADLDTPQSSNQSGKTTERFAAKLQTASSLANTDSGYASMSGQNQSLQSGQNQSLQSGHGNNVRAMPQPGMSQEQQQNIQSYLHEIPVGLFPQHRTAMTEKARRKLVVRRMEQIFVGKGAAISGHQQPMQQQEVSNSAAHADRVDQGREGREHDLEGSREARIVPISKHHGESKSNATRIDQYAESMDVDRRPPRGDDGSDDSPDQRPTRPLDLDPHRAQVPSDNIRYMRHLGFSPPEVGANANLADDHGWVYLNVLTNMAQLHTINVTVDFVKRSISEYSDKLELSPDGRKVRWKGGASLTRTSSDGSPDDAARGLMAITGKSMDAPDMFPGMISKSAMKQTVNKLAYKPLFFRQEEPSDSEEEESATWTSPPRINGESGGMDSEGQLQVSPRRRRGDDGPIIFYNKAKFFTDLSGDNHGSKIDLGNVRHYSTNSLRPVGLSRNASLDGDDSSDKRGPLSKEGVIMTDVVDTDQSSTSDVVTGLSRPASSRTSSTEDISRSPINFEVSGIGGVHPSDNFSINVRSRQHLAAEASLPTISEAKIKHYTSRIQAILADTHLDSSQLKKGQRNAIVDEIIKSERKDLPASRLPDPSFYHFDGDGEESEDSSYDSDSETSGSTASTTAPDLAHRAVPTSAPQLMNWTAAPPYDADCGPSDDSEDGVDDQSMDGEDGDDDGSIDMLATAREIDPNLIRAREREYDGGVADRLAEEIPAGSSAATAGGGSGYNSPQLYHAGKKVPSLKRAREEGSSGERLRTKSPKLEGQRDREG</sequence>
<dbReference type="AlphaFoldDB" id="A0A4Z1P1L4"/>
<dbReference type="STRING" id="86259.A0A4Z1P1L4"/>
<protein>
    <submittedName>
        <fullName evidence="2">Frequency clock protein</fullName>
    </submittedName>
</protein>
<feature type="compositionally biased region" description="Polar residues" evidence="1">
    <location>
        <begin position="63"/>
        <end position="88"/>
    </location>
</feature>
<evidence type="ECO:0000313" key="3">
    <source>
        <dbReference type="Proteomes" id="UP000298493"/>
    </source>
</evidence>
<dbReference type="GO" id="GO:0006355">
    <property type="term" value="P:regulation of DNA-templated transcription"/>
    <property type="evidence" value="ECO:0007669"/>
    <property type="project" value="InterPro"/>
</dbReference>
<feature type="region of interest" description="Disordered" evidence="1">
    <location>
        <begin position="63"/>
        <end position="149"/>
    </location>
</feature>
<dbReference type="Pfam" id="PF09421">
    <property type="entry name" value="FRQ"/>
    <property type="match status" value="1"/>
</dbReference>
<dbReference type="Proteomes" id="UP000298493">
    <property type="component" value="Unassembled WGS sequence"/>
</dbReference>
<feature type="compositionally biased region" description="Acidic residues" evidence="1">
    <location>
        <begin position="808"/>
        <end position="821"/>
    </location>
</feature>
<feature type="compositionally biased region" description="Polar residues" evidence="1">
    <location>
        <begin position="695"/>
        <end position="704"/>
    </location>
</feature>
<organism evidence="2 3">
    <name type="scientific">Venturia nashicola</name>
    <dbReference type="NCBI Taxonomy" id="86259"/>
    <lineage>
        <taxon>Eukaryota</taxon>
        <taxon>Fungi</taxon>
        <taxon>Dikarya</taxon>
        <taxon>Ascomycota</taxon>
        <taxon>Pezizomycotina</taxon>
        <taxon>Dothideomycetes</taxon>
        <taxon>Pleosporomycetidae</taxon>
        <taxon>Venturiales</taxon>
        <taxon>Venturiaceae</taxon>
        <taxon>Venturia</taxon>
    </lineage>
</organism>
<name>A0A4Z1P1L4_9PEZI</name>
<evidence type="ECO:0000313" key="2">
    <source>
        <dbReference type="EMBL" id="TID22367.1"/>
    </source>
</evidence>
<feature type="region of interest" description="Disordered" evidence="1">
    <location>
        <begin position="240"/>
        <end position="284"/>
    </location>
</feature>
<feature type="compositionally biased region" description="Low complexity" evidence="1">
    <location>
        <begin position="675"/>
        <end position="690"/>
    </location>
</feature>
<feature type="region of interest" description="Disordered" evidence="1">
    <location>
        <begin position="1"/>
        <end position="50"/>
    </location>
</feature>
<dbReference type="EMBL" id="SNSC02000008">
    <property type="protein sequence ID" value="TID22367.1"/>
    <property type="molecule type" value="Genomic_DNA"/>
</dbReference>
<feature type="compositionally biased region" description="Low complexity" evidence="1">
    <location>
        <begin position="822"/>
        <end position="832"/>
    </location>
</feature>
<feature type="compositionally biased region" description="Basic and acidic residues" evidence="1">
    <location>
        <begin position="347"/>
        <end position="369"/>
    </location>
</feature>
<proteinExistence type="predicted"/>
<dbReference type="GO" id="GO:0007623">
    <property type="term" value="P:circadian rhythm"/>
    <property type="evidence" value="ECO:0007669"/>
    <property type="project" value="InterPro"/>
</dbReference>
<feature type="region of interest" description="Disordered" evidence="1">
    <location>
        <begin position="646"/>
        <end position="705"/>
    </location>
</feature>
<feature type="region of interest" description="Disordered" evidence="1">
    <location>
        <begin position="791"/>
        <end position="898"/>
    </location>
</feature>
<feature type="region of interest" description="Disordered" evidence="1">
    <location>
        <begin position="922"/>
        <end position="977"/>
    </location>
</feature>
<gene>
    <name evidence="2" type="ORF">E6O75_ATG11161</name>
</gene>
<reference evidence="2 3" key="1">
    <citation type="submission" date="2019-04" db="EMBL/GenBank/DDBJ databases">
        <title>High contiguity whole genome sequence and gene annotation resource for two Venturia nashicola isolates.</title>
        <authorList>
            <person name="Prokchorchik M."/>
            <person name="Won K."/>
            <person name="Lee Y."/>
            <person name="Choi E.D."/>
            <person name="Segonzac C."/>
            <person name="Sohn K.H."/>
        </authorList>
    </citation>
    <scope>NUCLEOTIDE SEQUENCE [LARGE SCALE GENOMIC DNA]</scope>
    <source>
        <strain evidence="2 3">PRI2</strain>
    </source>
</reference>
<comment type="caution">
    <text evidence="2">The sequence shown here is derived from an EMBL/GenBank/DDBJ whole genome shotgun (WGS) entry which is preliminary data.</text>
</comment>
<dbReference type="GO" id="GO:0005737">
    <property type="term" value="C:cytoplasm"/>
    <property type="evidence" value="ECO:0007669"/>
    <property type="project" value="InterPro"/>
</dbReference>
<feature type="compositionally biased region" description="Polar residues" evidence="1">
    <location>
        <begin position="331"/>
        <end position="345"/>
    </location>
</feature>
<evidence type="ECO:0000256" key="1">
    <source>
        <dbReference type="SAM" id="MobiDB-lite"/>
    </source>
</evidence>
<feature type="compositionally biased region" description="Basic and acidic residues" evidence="1">
    <location>
        <begin position="395"/>
        <end position="425"/>
    </location>
</feature>
<feature type="compositionally biased region" description="Low complexity" evidence="1">
    <location>
        <begin position="246"/>
        <end position="269"/>
    </location>
</feature>
<feature type="region of interest" description="Disordered" evidence="1">
    <location>
        <begin position="563"/>
        <end position="607"/>
    </location>
</feature>
<dbReference type="InterPro" id="IPR018554">
    <property type="entry name" value="FRQ"/>
</dbReference>
<feature type="compositionally biased region" description="Acidic residues" evidence="1">
    <location>
        <begin position="862"/>
        <end position="885"/>
    </location>
</feature>
<accession>A0A4Z1P1L4</accession>
<feature type="compositionally biased region" description="Polar residues" evidence="1">
    <location>
        <begin position="105"/>
        <end position="129"/>
    </location>
</feature>
<feature type="region of interest" description="Disordered" evidence="1">
    <location>
        <begin position="328"/>
        <end position="426"/>
    </location>
</feature>
<keyword evidence="3" id="KW-1185">Reference proteome</keyword>
<dbReference type="GO" id="GO:0005634">
    <property type="term" value="C:nucleus"/>
    <property type="evidence" value="ECO:0007669"/>
    <property type="project" value="InterPro"/>
</dbReference>
<feature type="compositionally biased region" description="Basic and acidic residues" evidence="1">
    <location>
        <begin position="951"/>
        <end position="977"/>
    </location>
</feature>